<name>A0A7M5V957_9CNID</name>
<evidence type="ECO:0000256" key="2">
    <source>
        <dbReference type="SAM" id="SignalP"/>
    </source>
</evidence>
<evidence type="ECO:0000313" key="4">
    <source>
        <dbReference type="Proteomes" id="UP000594262"/>
    </source>
</evidence>
<dbReference type="GeneID" id="136799217"/>
<dbReference type="AlphaFoldDB" id="A0A7M5V957"/>
<sequence>MRQMLVLSVVWVAFVFYPESATCMAVDIQSDDMYDSSVEHSRSRRAVLTSHQVVVSASPFLTNSYYFDRNELITFKIRMAYNGSTGTSYTAVKVLITSDWIDLTQTTPVLDQFDSQKQAGDGIELTVNTLAANEVKIANISGIVKPGIGPLSRLELKMSVSGNQDINNFAGTEFVSSPTVFGVFPDVNVTGLSSGQATVHSDVSMEMSMILPALNYSLLVELTTNIEDLIFMKIKSATVSHKGSAIGSNLASPVQKDYSSQMNNEIDRLTIDFGNITVGDDTTPDADRTITITYDVEINDHELLENGTTRYFGAGIQAGNSVLWVDQTSFVVEKDEPALTFEVTCDQATNGTRLFIGDEVVFNVKIEHNTNTSSQTANAVTVSLLTELLTDDGVSNTYTKNNAGSNATYITFDVGDIALGSVKEFQLKFKVANTDDVSPLLEIAATMYLNYKNANANPKRTMKQEITGLMTGTPTINYYVAEPNGTTVAPGQKMDFMIEILMVRMRSPIQVELVMPKTEDRPIASITEFGVESVGSNLNVATNSPSPTDRQTTSDKSLTDQSVINLGQTSNKGSTTDDVDANKIKIKFTAYFNDHSNVTESAAFWIGAGVIARPKMVWVGQVKLTTTLKTPSVPYPEVNMTVGDTDEFVVDVSVGHDKELSQAVAYNVSFEYYLPPFIAYESDASSSTGISKVLGQRFKIDKEMFYFNDAFTHAINVKLDRPKSPKTGTVEFAIPVRVSFQNRDGEWKEYFRAAKRTMEVLPRTPTIPKSSRAKAHYYGRGFYLNPDNGDFYVCMNQHVATAIPACYQYHPTSELFRPMDHRIGCMLGKSSKDQEFYALARNQITVLKLDGAKNKWKYIPDKAIPDMASFSFQNTEDANKIGVEANPPSNLEGDHNNIKWQATGDGLWRKNGGDAWVKKADWFVNTK</sequence>
<evidence type="ECO:0008006" key="5">
    <source>
        <dbReference type="Google" id="ProtNLM"/>
    </source>
</evidence>
<proteinExistence type="predicted"/>
<evidence type="ECO:0000256" key="1">
    <source>
        <dbReference type="SAM" id="MobiDB-lite"/>
    </source>
</evidence>
<protein>
    <recommendedName>
        <fullName evidence="5">Cnidarian restricted protein</fullName>
    </recommendedName>
</protein>
<dbReference type="Proteomes" id="UP000594262">
    <property type="component" value="Unplaced"/>
</dbReference>
<feature type="region of interest" description="Disordered" evidence="1">
    <location>
        <begin position="537"/>
        <end position="576"/>
    </location>
</feature>
<reference evidence="3" key="1">
    <citation type="submission" date="2021-01" db="UniProtKB">
        <authorList>
            <consortium name="EnsemblMetazoa"/>
        </authorList>
    </citation>
    <scope>IDENTIFICATION</scope>
</reference>
<feature type="signal peptide" evidence="2">
    <location>
        <begin position="1"/>
        <end position="23"/>
    </location>
</feature>
<dbReference type="OrthoDB" id="6022320at2759"/>
<accession>A0A7M5V957</accession>
<keyword evidence="2" id="KW-0732">Signal</keyword>
<organism evidence="3 4">
    <name type="scientific">Clytia hemisphaerica</name>
    <dbReference type="NCBI Taxonomy" id="252671"/>
    <lineage>
        <taxon>Eukaryota</taxon>
        <taxon>Metazoa</taxon>
        <taxon>Cnidaria</taxon>
        <taxon>Hydrozoa</taxon>
        <taxon>Hydroidolina</taxon>
        <taxon>Leptothecata</taxon>
        <taxon>Obeliida</taxon>
        <taxon>Clytiidae</taxon>
        <taxon>Clytia</taxon>
    </lineage>
</organism>
<dbReference type="EnsemblMetazoa" id="CLYHEMT008256.1">
    <property type="protein sequence ID" value="CLYHEMP008256.1"/>
    <property type="gene ID" value="CLYHEMG008256"/>
</dbReference>
<keyword evidence="4" id="KW-1185">Reference proteome</keyword>
<dbReference type="RefSeq" id="XP_066912004.1">
    <property type="nucleotide sequence ID" value="XM_067055903.1"/>
</dbReference>
<evidence type="ECO:0000313" key="3">
    <source>
        <dbReference type="EnsemblMetazoa" id="CLYHEMP008256.1"/>
    </source>
</evidence>
<feature type="chain" id="PRO_5029701199" description="Cnidarian restricted protein" evidence="2">
    <location>
        <begin position="24"/>
        <end position="927"/>
    </location>
</feature>